<name>A0A9P7IH56_9HYPO</name>
<feature type="compositionally biased region" description="Acidic residues" evidence="1">
    <location>
        <begin position="207"/>
        <end position="232"/>
    </location>
</feature>
<dbReference type="EMBL" id="JADFTT010000133">
    <property type="protein sequence ID" value="KAG5767058.1"/>
    <property type="molecule type" value="Genomic_DNA"/>
</dbReference>
<dbReference type="AlphaFoldDB" id="A0A9P7IH56"/>
<feature type="region of interest" description="Disordered" evidence="1">
    <location>
        <begin position="29"/>
        <end position="119"/>
    </location>
</feature>
<feature type="region of interest" description="Disordered" evidence="1">
    <location>
        <begin position="207"/>
        <end position="262"/>
    </location>
</feature>
<evidence type="ECO:0000313" key="2">
    <source>
        <dbReference type="EMBL" id="KAG5767058.1"/>
    </source>
</evidence>
<feature type="compositionally biased region" description="Basic and acidic residues" evidence="1">
    <location>
        <begin position="245"/>
        <end position="262"/>
    </location>
</feature>
<sequence>MSSQHNYLEEEDDFSEFYNNPLYKRVSELTPHERKYACPPPPLPKPRRDNHPRVVTRKSPRQHPIRVPSPRPPSPRRDADAVRASIRRNSFVKPRQTPNKEDAPEPEAPEPEAANAPILRTVADRNFQQNVARVLGPEHVGKYENCADMAEKAREELEDKPEGSHRLGQIVKALIGFPDDPITDKVDKEFQEIMDDEEMMLELHEGLEEDEALEGDEGLEEGEILDDDESVDIADWKKPKSRKLATREQGGEDHDADLADER</sequence>
<dbReference type="Proteomes" id="UP000750502">
    <property type="component" value="Unassembled WGS sequence"/>
</dbReference>
<gene>
    <name evidence="2" type="ORF">H9Q72_004901</name>
</gene>
<organism evidence="2 3">
    <name type="scientific">Fusarium xylarioides</name>
    <dbReference type="NCBI Taxonomy" id="221167"/>
    <lineage>
        <taxon>Eukaryota</taxon>
        <taxon>Fungi</taxon>
        <taxon>Dikarya</taxon>
        <taxon>Ascomycota</taxon>
        <taxon>Pezizomycotina</taxon>
        <taxon>Sordariomycetes</taxon>
        <taxon>Hypocreomycetidae</taxon>
        <taxon>Hypocreales</taxon>
        <taxon>Nectriaceae</taxon>
        <taxon>Fusarium</taxon>
        <taxon>Fusarium fujikuroi species complex</taxon>
    </lineage>
</organism>
<feature type="compositionally biased region" description="Basic residues" evidence="1">
    <location>
        <begin position="53"/>
        <end position="64"/>
    </location>
</feature>
<evidence type="ECO:0000313" key="3">
    <source>
        <dbReference type="Proteomes" id="UP000750502"/>
    </source>
</evidence>
<evidence type="ECO:0000256" key="1">
    <source>
        <dbReference type="SAM" id="MobiDB-lite"/>
    </source>
</evidence>
<comment type="caution">
    <text evidence="2">The sequence shown here is derived from an EMBL/GenBank/DDBJ whole genome shotgun (WGS) entry which is preliminary data.</text>
</comment>
<reference evidence="2" key="2">
    <citation type="submission" date="2020-10" db="EMBL/GenBank/DDBJ databases">
        <authorList>
            <person name="Peck L.D."/>
            <person name="Nowell R.W."/>
            <person name="Flood J."/>
            <person name="Ryan M.J."/>
            <person name="Barraclough T.G."/>
        </authorList>
    </citation>
    <scope>NUCLEOTIDE SEQUENCE</scope>
    <source>
        <strain evidence="2">IMI 127659i</strain>
    </source>
</reference>
<reference evidence="2" key="1">
    <citation type="journal article" date="2020" name="bioRxiv">
        <title>Historical genomics reveals the evolutionary mechanisms behind multiple outbreaks of the host-specific coffee wilt pathogen Fusarium xylarioides.</title>
        <authorList>
            <person name="Peck D."/>
            <person name="Nowell R.W."/>
            <person name="Flood J."/>
            <person name="Ryan M.J."/>
            <person name="Barraclough T.G."/>
        </authorList>
    </citation>
    <scope>NUCLEOTIDE SEQUENCE</scope>
    <source>
        <strain evidence="2">IMI 127659i</strain>
    </source>
</reference>
<keyword evidence="3" id="KW-1185">Reference proteome</keyword>
<accession>A0A9P7IH56</accession>
<proteinExistence type="predicted"/>
<protein>
    <submittedName>
        <fullName evidence="2">Uncharacterized protein</fullName>
    </submittedName>
</protein>
<dbReference type="OrthoDB" id="5104300at2759"/>